<dbReference type="AlphaFoldDB" id="A0A9Q0YU43"/>
<dbReference type="Proteomes" id="UP001152320">
    <property type="component" value="Chromosome 17"/>
</dbReference>
<organism evidence="9 10">
    <name type="scientific">Holothuria leucospilota</name>
    <name type="common">Black long sea cucumber</name>
    <name type="synonym">Mertensiothuria leucospilota</name>
    <dbReference type="NCBI Taxonomy" id="206669"/>
    <lineage>
        <taxon>Eukaryota</taxon>
        <taxon>Metazoa</taxon>
        <taxon>Echinodermata</taxon>
        <taxon>Eleutherozoa</taxon>
        <taxon>Echinozoa</taxon>
        <taxon>Holothuroidea</taxon>
        <taxon>Aspidochirotacea</taxon>
        <taxon>Aspidochirotida</taxon>
        <taxon>Holothuriidae</taxon>
        <taxon>Holothuria</taxon>
    </lineage>
</organism>
<keyword evidence="4 6" id="KW-0472">Membrane</keyword>
<feature type="region of interest" description="Disordered" evidence="5">
    <location>
        <begin position="246"/>
        <end position="305"/>
    </location>
</feature>
<dbReference type="Pfam" id="PF00002">
    <property type="entry name" value="7tm_2"/>
    <property type="match status" value="1"/>
</dbReference>
<name>A0A9Q0YU43_HOLLE</name>
<dbReference type="PANTHER" id="PTHR12011">
    <property type="entry name" value="ADHESION G-PROTEIN COUPLED RECEPTOR"/>
    <property type="match status" value="1"/>
</dbReference>
<keyword evidence="10" id="KW-1185">Reference proteome</keyword>
<evidence type="ECO:0000256" key="5">
    <source>
        <dbReference type="SAM" id="MobiDB-lite"/>
    </source>
</evidence>
<feature type="chain" id="PRO_5040245591" evidence="7">
    <location>
        <begin position="24"/>
        <end position="322"/>
    </location>
</feature>
<dbReference type="EMBL" id="JAIZAY010000017">
    <property type="protein sequence ID" value="KAJ8026341.1"/>
    <property type="molecule type" value="Genomic_DNA"/>
</dbReference>
<dbReference type="InterPro" id="IPR017983">
    <property type="entry name" value="GPCR_2_secretin-like_CS"/>
</dbReference>
<keyword evidence="3 6" id="KW-1133">Transmembrane helix</keyword>
<feature type="compositionally biased region" description="Basic and acidic residues" evidence="5">
    <location>
        <begin position="246"/>
        <end position="259"/>
    </location>
</feature>
<dbReference type="PROSITE" id="PS50261">
    <property type="entry name" value="G_PROTEIN_RECEP_F2_4"/>
    <property type="match status" value="1"/>
</dbReference>
<evidence type="ECO:0000256" key="6">
    <source>
        <dbReference type="SAM" id="Phobius"/>
    </source>
</evidence>
<comment type="subcellular location">
    <subcellularLocation>
        <location evidence="1">Membrane</location>
        <topology evidence="1">Multi-pass membrane protein</topology>
    </subcellularLocation>
</comment>
<evidence type="ECO:0000256" key="4">
    <source>
        <dbReference type="ARBA" id="ARBA00023136"/>
    </source>
</evidence>
<evidence type="ECO:0000256" key="1">
    <source>
        <dbReference type="ARBA" id="ARBA00004141"/>
    </source>
</evidence>
<dbReference type="GO" id="GO:0005886">
    <property type="term" value="C:plasma membrane"/>
    <property type="evidence" value="ECO:0007669"/>
    <property type="project" value="TreeGrafter"/>
</dbReference>
<gene>
    <name evidence="9" type="ORF">HOLleu_34159</name>
</gene>
<feature type="region of interest" description="Disordered" evidence="5">
    <location>
        <begin position="186"/>
        <end position="209"/>
    </location>
</feature>
<feature type="compositionally biased region" description="Basic and acidic residues" evidence="5">
    <location>
        <begin position="198"/>
        <end position="207"/>
    </location>
</feature>
<feature type="transmembrane region" description="Helical" evidence="6">
    <location>
        <begin position="45"/>
        <end position="69"/>
    </location>
</feature>
<feature type="domain" description="G-protein coupled receptors family 2 profile 2" evidence="8">
    <location>
        <begin position="1"/>
        <end position="141"/>
    </location>
</feature>
<keyword evidence="7" id="KW-0732">Signal</keyword>
<dbReference type="PRINTS" id="PR00249">
    <property type="entry name" value="GPCRSECRETIN"/>
</dbReference>
<evidence type="ECO:0000256" key="7">
    <source>
        <dbReference type="SAM" id="SignalP"/>
    </source>
</evidence>
<comment type="caution">
    <text evidence="9">The sequence shown here is derived from an EMBL/GenBank/DDBJ whole genome shotgun (WGS) entry which is preliminary data.</text>
</comment>
<proteinExistence type="predicted"/>
<dbReference type="PANTHER" id="PTHR12011:SF347">
    <property type="entry name" value="FI21270P1-RELATED"/>
    <property type="match status" value="1"/>
</dbReference>
<evidence type="ECO:0000259" key="8">
    <source>
        <dbReference type="PROSITE" id="PS50261"/>
    </source>
</evidence>
<reference evidence="9" key="1">
    <citation type="submission" date="2021-10" db="EMBL/GenBank/DDBJ databases">
        <title>Tropical sea cucumber genome reveals ecological adaptation and Cuvierian tubules defense mechanism.</title>
        <authorList>
            <person name="Chen T."/>
        </authorList>
    </citation>
    <scope>NUCLEOTIDE SEQUENCE</scope>
    <source>
        <strain evidence="9">Nanhai2018</strain>
        <tissue evidence="9">Muscle</tissue>
    </source>
</reference>
<dbReference type="InterPro" id="IPR017981">
    <property type="entry name" value="GPCR_2-like_7TM"/>
</dbReference>
<keyword evidence="2 6" id="KW-0812">Transmembrane</keyword>
<accession>A0A9Q0YU43</accession>
<sequence>MGFVPLAFVFISIICITIQESKSQKFFRDRKSKPCFFSYEDGSIWYFLVPVLLVILINTGILVRINIIVVKAAKLQAGRDSSPALYQAKAGLRSALLLIPLLGCAYILGFLTSFHGVFEIMYNIINSLQGFFISLFYCLMNKEIRAAIGKFIQRSQEMSTIQASTTGTTGVTLPLRKLYMRNKIEPAEEPAEGFQEAPVRESAEEPPRMPPACPAEILVEHAKEQLPEALWFKPQELSADETAERLVKEPQVKGEEKPRQQQMEIGAEDPESTQPEMHLEGPLGEPTQETIDEPPEKIGVRATRSTCRCTHRNALGRTTFKH</sequence>
<keyword evidence="9" id="KW-0675">Receptor</keyword>
<evidence type="ECO:0000313" key="10">
    <source>
        <dbReference type="Proteomes" id="UP001152320"/>
    </source>
</evidence>
<dbReference type="GO" id="GO:0007166">
    <property type="term" value="P:cell surface receptor signaling pathway"/>
    <property type="evidence" value="ECO:0007669"/>
    <property type="project" value="InterPro"/>
</dbReference>
<dbReference type="CDD" id="cd13952">
    <property type="entry name" value="7tm_classB"/>
    <property type="match status" value="1"/>
</dbReference>
<dbReference type="InterPro" id="IPR000832">
    <property type="entry name" value="GPCR_2_secretin-like"/>
</dbReference>
<evidence type="ECO:0000256" key="3">
    <source>
        <dbReference type="ARBA" id="ARBA00022989"/>
    </source>
</evidence>
<protein>
    <submittedName>
        <fullName evidence="9">Adhesion G-protein coupled receptor D1</fullName>
    </submittedName>
</protein>
<dbReference type="Gene3D" id="1.20.1070.10">
    <property type="entry name" value="Rhodopsin 7-helix transmembrane proteins"/>
    <property type="match status" value="1"/>
</dbReference>
<feature type="transmembrane region" description="Helical" evidence="6">
    <location>
        <begin position="90"/>
        <end position="114"/>
    </location>
</feature>
<dbReference type="OrthoDB" id="1100386at2759"/>
<evidence type="ECO:0000256" key="2">
    <source>
        <dbReference type="ARBA" id="ARBA00022692"/>
    </source>
</evidence>
<dbReference type="GO" id="GO:0004930">
    <property type="term" value="F:G protein-coupled receptor activity"/>
    <property type="evidence" value="ECO:0007669"/>
    <property type="project" value="InterPro"/>
</dbReference>
<feature type="signal peptide" evidence="7">
    <location>
        <begin position="1"/>
        <end position="23"/>
    </location>
</feature>
<evidence type="ECO:0000313" key="9">
    <source>
        <dbReference type="EMBL" id="KAJ8026341.1"/>
    </source>
</evidence>
<feature type="transmembrane region" description="Helical" evidence="6">
    <location>
        <begin position="120"/>
        <end position="140"/>
    </location>
</feature>
<dbReference type="PROSITE" id="PS00650">
    <property type="entry name" value="G_PROTEIN_RECEP_F2_2"/>
    <property type="match status" value="1"/>
</dbReference>